<dbReference type="RefSeq" id="WP_405284915.1">
    <property type="nucleotide sequence ID" value="NZ_CP144380.1"/>
</dbReference>
<evidence type="ECO:0000313" key="3">
    <source>
        <dbReference type="Proteomes" id="UP001484239"/>
    </source>
</evidence>
<dbReference type="InterPro" id="IPR036291">
    <property type="entry name" value="NAD(P)-bd_dom_sf"/>
</dbReference>
<dbReference type="PANTHER" id="PTHR15020">
    <property type="entry name" value="FLAVIN REDUCTASE-RELATED"/>
    <property type="match status" value="1"/>
</dbReference>
<dbReference type="CDD" id="cd05243">
    <property type="entry name" value="SDR_a5"/>
    <property type="match status" value="1"/>
</dbReference>
<name>A0ABU9E6A4_9BACT</name>
<dbReference type="SUPFAM" id="SSF51735">
    <property type="entry name" value="NAD(P)-binding Rossmann-fold domains"/>
    <property type="match status" value="1"/>
</dbReference>
<keyword evidence="3" id="KW-1185">Reference proteome</keyword>
<accession>A0ABU9E6A4</accession>
<proteinExistence type="predicted"/>
<dbReference type="Proteomes" id="UP001484239">
    <property type="component" value="Unassembled WGS sequence"/>
</dbReference>
<organism evidence="2 3">
    <name type="scientific">Gaopeijia maritima</name>
    <dbReference type="NCBI Taxonomy" id="3119007"/>
    <lineage>
        <taxon>Bacteria</taxon>
        <taxon>Pseudomonadati</taxon>
        <taxon>Gemmatimonadota</taxon>
        <taxon>Longimicrobiia</taxon>
        <taxon>Gaopeijiales</taxon>
        <taxon>Gaopeijiaceae</taxon>
        <taxon>Gaopeijia</taxon>
    </lineage>
</organism>
<dbReference type="Gene3D" id="3.40.50.720">
    <property type="entry name" value="NAD(P)-binding Rossmann-like Domain"/>
    <property type="match status" value="1"/>
</dbReference>
<dbReference type="PANTHER" id="PTHR15020:SF50">
    <property type="entry name" value="UPF0659 PROTEIN YMR090W"/>
    <property type="match status" value="1"/>
</dbReference>
<evidence type="ECO:0000313" key="2">
    <source>
        <dbReference type="EMBL" id="MEK9500281.1"/>
    </source>
</evidence>
<dbReference type="EMBL" id="JBBHLI010000002">
    <property type="protein sequence ID" value="MEK9500281.1"/>
    <property type="molecule type" value="Genomic_DNA"/>
</dbReference>
<reference evidence="2 3" key="1">
    <citation type="submission" date="2024-02" db="EMBL/GenBank/DDBJ databases">
        <title>A novel Gemmatimonadota bacterium.</title>
        <authorList>
            <person name="Du Z.-J."/>
            <person name="Ye Y.-Q."/>
        </authorList>
    </citation>
    <scope>NUCLEOTIDE SEQUENCE [LARGE SCALE GENOMIC DNA]</scope>
    <source>
        <strain evidence="2 3">DH-20</strain>
    </source>
</reference>
<dbReference type="Pfam" id="PF13460">
    <property type="entry name" value="NAD_binding_10"/>
    <property type="match status" value="1"/>
</dbReference>
<protein>
    <submittedName>
        <fullName evidence="2">SDR family oxidoreductase</fullName>
    </submittedName>
</protein>
<sequence length="198" mass="20945">MNVLIAGATGHTGRRLLDEVLARGHHPIALVRESSDTDDLPDAVELRRGDLTDLPADVCRGCDAVVFAAGSGSSTGPEMTDAVDRDGAIRLVDLAESEGVDRFVMLSSFGAGDPDPDSSIGHYLQAKHDADEHLQRSSLDYAILRPVRLTDDDGNREVIVGEAVNPDGTAARGDVAALLAHALEEPDWVGAVLRMQSA</sequence>
<dbReference type="InterPro" id="IPR016040">
    <property type="entry name" value="NAD(P)-bd_dom"/>
</dbReference>
<evidence type="ECO:0000259" key="1">
    <source>
        <dbReference type="Pfam" id="PF13460"/>
    </source>
</evidence>
<gene>
    <name evidence="2" type="ORF">WI372_04770</name>
</gene>
<feature type="domain" description="NAD(P)-binding" evidence="1">
    <location>
        <begin position="7"/>
        <end position="186"/>
    </location>
</feature>
<comment type="caution">
    <text evidence="2">The sequence shown here is derived from an EMBL/GenBank/DDBJ whole genome shotgun (WGS) entry which is preliminary data.</text>
</comment>